<proteinExistence type="predicted"/>
<dbReference type="AlphaFoldDB" id="A0AAV2F1E7"/>
<reference evidence="2 3" key="1">
    <citation type="submission" date="2024-04" db="EMBL/GenBank/DDBJ databases">
        <authorList>
            <person name="Fracassetti M."/>
        </authorList>
    </citation>
    <scope>NUCLEOTIDE SEQUENCE [LARGE SCALE GENOMIC DNA]</scope>
</reference>
<evidence type="ECO:0008006" key="4">
    <source>
        <dbReference type="Google" id="ProtNLM"/>
    </source>
</evidence>
<dbReference type="Proteomes" id="UP001497516">
    <property type="component" value="Chromosome 6"/>
</dbReference>
<evidence type="ECO:0000313" key="3">
    <source>
        <dbReference type="Proteomes" id="UP001497516"/>
    </source>
</evidence>
<keyword evidence="3" id="KW-1185">Reference proteome</keyword>
<sequence length="67" mass="6971">MAITAVCSLKSALLYLISAAPVDYAFSLELSPPSTHVFHYHGSGGFLHECANRDPPPAGSSSPLKAA</sequence>
<accession>A0AAV2F1E7</accession>
<keyword evidence="1" id="KW-0732">Signal</keyword>
<protein>
    <recommendedName>
        <fullName evidence="4">Secreted protein</fullName>
    </recommendedName>
</protein>
<feature type="signal peptide" evidence="1">
    <location>
        <begin position="1"/>
        <end position="19"/>
    </location>
</feature>
<name>A0AAV2F1E7_9ROSI</name>
<evidence type="ECO:0000313" key="2">
    <source>
        <dbReference type="EMBL" id="CAL1392061.1"/>
    </source>
</evidence>
<evidence type="ECO:0000256" key="1">
    <source>
        <dbReference type="SAM" id="SignalP"/>
    </source>
</evidence>
<dbReference type="EMBL" id="OZ034819">
    <property type="protein sequence ID" value="CAL1392061.1"/>
    <property type="molecule type" value="Genomic_DNA"/>
</dbReference>
<organism evidence="2 3">
    <name type="scientific">Linum trigynum</name>
    <dbReference type="NCBI Taxonomy" id="586398"/>
    <lineage>
        <taxon>Eukaryota</taxon>
        <taxon>Viridiplantae</taxon>
        <taxon>Streptophyta</taxon>
        <taxon>Embryophyta</taxon>
        <taxon>Tracheophyta</taxon>
        <taxon>Spermatophyta</taxon>
        <taxon>Magnoliopsida</taxon>
        <taxon>eudicotyledons</taxon>
        <taxon>Gunneridae</taxon>
        <taxon>Pentapetalae</taxon>
        <taxon>rosids</taxon>
        <taxon>fabids</taxon>
        <taxon>Malpighiales</taxon>
        <taxon>Linaceae</taxon>
        <taxon>Linum</taxon>
    </lineage>
</organism>
<gene>
    <name evidence="2" type="ORF">LTRI10_LOCUS32735</name>
</gene>
<feature type="chain" id="PRO_5043315167" description="Secreted protein" evidence="1">
    <location>
        <begin position="20"/>
        <end position="67"/>
    </location>
</feature>